<evidence type="ECO:0000256" key="5">
    <source>
        <dbReference type="SAM" id="Phobius"/>
    </source>
</evidence>
<reference evidence="7" key="1">
    <citation type="submission" date="2021-06" db="EMBL/GenBank/DDBJ databases">
        <authorList>
            <person name="Kallberg Y."/>
            <person name="Tangrot J."/>
            <person name="Rosling A."/>
        </authorList>
    </citation>
    <scope>NUCLEOTIDE SEQUENCE</scope>
    <source>
        <strain evidence="7">IA702</strain>
    </source>
</reference>
<dbReference type="GO" id="GO:0000156">
    <property type="term" value="F:phosphorelay response regulator activity"/>
    <property type="evidence" value="ECO:0007669"/>
    <property type="project" value="UniProtKB-ARBA"/>
</dbReference>
<evidence type="ECO:0000256" key="2">
    <source>
        <dbReference type="ARBA" id="ARBA00023012"/>
    </source>
</evidence>
<feature type="compositionally biased region" description="Low complexity" evidence="4">
    <location>
        <begin position="750"/>
        <end position="768"/>
    </location>
</feature>
<dbReference type="FunFam" id="3.40.50.2300:FF:000146">
    <property type="entry name" value="Putative two-component response regulator SSK1p"/>
    <property type="match status" value="1"/>
</dbReference>
<feature type="region of interest" description="Disordered" evidence="4">
    <location>
        <begin position="533"/>
        <end position="575"/>
    </location>
</feature>
<sequence length="1011" mass="110656">MNAETRSIFQLYLQQVHLYESSLKSRSVMSNSVKENRNLKDRSAIKEEFENIPTIPALDLLVGDVVEVLMKATTLALVVCLLASLHAAVCGFLVRYTLFWELFSVVSVAFWVSSLRRLWNVAQLASVIKEALTGAIVISVFHVMLQNQEVKEKFHPYGSSVMDYFQFVGLGTCIAAPCFLVLDKILSAYARENFRRQALLYDERSKARRAFSDTIELIKERKQNFLDTASTLLCHNTQMALETIEQLAPSNFLSGSHEQLTACSIPVPTASIDAVHTSLKAIEYISTHIERLSKLIYATPSGIPLSDVRTCFDIGQMVQNIGDATAGGAAVAQVELIIYHVDYAFHHLNVIGDESALRYSCMYLLKRVMDQIQPGGSIELGLQVQTSNYGEVLPANNQPNRSHDKFNCTIEISHAINPSVTEATSPNPAILLANNMLSVLGATLITETCDGKKRYSISLEMDAGPPPDCSLVDEDTRKRNSYSAMSGEPSIEELIKFSQRLRGLRVALYATSKSSFAKHLTSCLTTWGTDISHHPVGGEEDLETPRSETGQSDSAPNSKSSSSAPNTTVSSSTTKCDKVDEIRARNARVPTFIIIDDDVEALRQWLTSQKDSQSHRTGVVMNNNRQSRTKHPMQVPSLSQPNTAIIHFTSLSKYKLVKDMIQTVFPPTDSRSYPLPQVLVIPKPAGPRRFLTALHTALNKVVVDPVFMPIATSPMSPGHPGYNSEAEYSKDVTEQPTNTYFSSSAAAMSTSSSSVGRSPGSGSSSPRTGPGGGVLVIPKNAKPLGGIFIKGVEKETSLRVENLQGSGRVYSEPPSPVVGGAMKSVNGPQTASTPISSPVLQSPNGLTNNRNKPPPKPREPASIPINVLIVEDNPINQNIIKTFLNKLKIRHETANNGQEAVDRWRNGNFHIVLMDIQLPVMDGIQATREIRRLEQLQNIGVLDSIPNSSPAASPNYEMRAPVIIVALTASSSRQDKENALAAGCNDFLTKPTTQLGVSGKRIKNGKRRNEY</sequence>
<organism evidence="7 8">
    <name type="scientific">Paraglomus occultum</name>
    <dbReference type="NCBI Taxonomy" id="144539"/>
    <lineage>
        <taxon>Eukaryota</taxon>
        <taxon>Fungi</taxon>
        <taxon>Fungi incertae sedis</taxon>
        <taxon>Mucoromycota</taxon>
        <taxon>Glomeromycotina</taxon>
        <taxon>Glomeromycetes</taxon>
        <taxon>Paraglomerales</taxon>
        <taxon>Paraglomeraceae</taxon>
        <taxon>Paraglomus</taxon>
    </lineage>
</organism>
<evidence type="ECO:0000256" key="3">
    <source>
        <dbReference type="PROSITE-ProRule" id="PRU00169"/>
    </source>
</evidence>
<comment type="caution">
    <text evidence="7">The sequence shown here is derived from an EMBL/GenBank/DDBJ whole genome shotgun (WGS) entry which is preliminary data.</text>
</comment>
<feature type="compositionally biased region" description="Polar residues" evidence="4">
    <location>
        <begin position="826"/>
        <end position="847"/>
    </location>
</feature>
<dbReference type="SMART" id="SM00448">
    <property type="entry name" value="REC"/>
    <property type="match status" value="1"/>
</dbReference>
<dbReference type="SUPFAM" id="SSF52172">
    <property type="entry name" value="CheY-like"/>
    <property type="match status" value="1"/>
</dbReference>
<dbReference type="CDD" id="cd17546">
    <property type="entry name" value="REC_hyHK_CKI1_RcsC-like"/>
    <property type="match status" value="1"/>
</dbReference>
<keyword evidence="2" id="KW-0902">Two-component regulatory system</keyword>
<name>A0A9N9F0J4_9GLOM</name>
<keyword evidence="8" id="KW-1185">Reference proteome</keyword>
<dbReference type="AlphaFoldDB" id="A0A9N9F0J4"/>
<keyword evidence="5" id="KW-0812">Transmembrane</keyword>
<accession>A0A9N9F0J4</accession>
<evidence type="ECO:0000256" key="1">
    <source>
        <dbReference type="ARBA" id="ARBA00022553"/>
    </source>
</evidence>
<dbReference type="OrthoDB" id="21225at2759"/>
<dbReference type="InterPro" id="IPR011006">
    <property type="entry name" value="CheY-like_superfamily"/>
</dbReference>
<evidence type="ECO:0000256" key="4">
    <source>
        <dbReference type="SAM" id="MobiDB-lite"/>
    </source>
</evidence>
<feature type="region of interest" description="Disordered" evidence="4">
    <location>
        <begin position="750"/>
        <end position="776"/>
    </location>
</feature>
<feature type="compositionally biased region" description="Low complexity" evidence="4">
    <location>
        <begin position="552"/>
        <end position="574"/>
    </location>
</feature>
<dbReference type="EMBL" id="CAJVPJ010000254">
    <property type="protein sequence ID" value="CAG8502124.1"/>
    <property type="molecule type" value="Genomic_DNA"/>
</dbReference>
<proteinExistence type="predicted"/>
<feature type="region of interest" description="Disordered" evidence="4">
    <location>
        <begin position="805"/>
        <end position="860"/>
    </location>
</feature>
<dbReference type="Gene3D" id="3.40.50.2300">
    <property type="match status" value="1"/>
</dbReference>
<protein>
    <submittedName>
        <fullName evidence="7">929_t:CDS:1</fullName>
    </submittedName>
</protein>
<dbReference type="Proteomes" id="UP000789572">
    <property type="component" value="Unassembled WGS sequence"/>
</dbReference>
<gene>
    <name evidence="7" type="ORF">POCULU_LOCUS2627</name>
</gene>
<evidence type="ECO:0000259" key="6">
    <source>
        <dbReference type="PROSITE" id="PS50110"/>
    </source>
</evidence>
<dbReference type="Pfam" id="PF00072">
    <property type="entry name" value="Response_reg"/>
    <property type="match status" value="1"/>
</dbReference>
<feature type="domain" description="Response regulatory" evidence="6">
    <location>
        <begin position="866"/>
        <end position="1005"/>
    </location>
</feature>
<feature type="region of interest" description="Disordered" evidence="4">
    <location>
        <begin position="713"/>
        <end position="733"/>
    </location>
</feature>
<evidence type="ECO:0000313" key="8">
    <source>
        <dbReference type="Proteomes" id="UP000789572"/>
    </source>
</evidence>
<keyword evidence="1 3" id="KW-0597">Phosphoprotein</keyword>
<dbReference type="InterPro" id="IPR001789">
    <property type="entry name" value="Sig_transdc_resp-reg_receiver"/>
</dbReference>
<evidence type="ECO:0000313" key="7">
    <source>
        <dbReference type="EMBL" id="CAG8502124.1"/>
    </source>
</evidence>
<feature type="modified residue" description="4-aspartylphosphate" evidence="3">
    <location>
        <position position="915"/>
    </location>
</feature>
<dbReference type="PANTHER" id="PTHR45339:SF1">
    <property type="entry name" value="HYBRID SIGNAL TRANSDUCTION HISTIDINE KINASE J"/>
    <property type="match status" value="1"/>
</dbReference>
<keyword evidence="5" id="KW-1133">Transmembrane helix</keyword>
<dbReference type="PROSITE" id="PS50110">
    <property type="entry name" value="RESPONSE_REGULATORY"/>
    <property type="match status" value="1"/>
</dbReference>
<feature type="transmembrane region" description="Helical" evidence="5">
    <location>
        <begin position="124"/>
        <end position="144"/>
    </location>
</feature>
<dbReference type="PANTHER" id="PTHR45339">
    <property type="entry name" value="HYBRID SIGNAL TRANSDUCTION HISTIDINE KINASE J"/>
    <property type="match status" value="1"/>
</dbReference>
<feature type="transmembrane region" description="Helical" evidence="5">
    <location>
        <begin position="164"/>
        <end position="186"/>
    </location>
</feature>
<keyword evidence="5" id="KW-0472">Membrane</keyword>